<comment type="catalytic activity">
    <reaction evidence="14 15">
        <text>coproporphyrinogen III + 2 S-adenosyl-L-methionine = protoporphyrinogen IX + 2 5'-deoxyadenosine + 2 L-methionine + 2 CO2</text>
        <dbReference type="Rhea" id="RHEA:15425"/>
        <dbReference type="ChEBI" id="CHEBI:16526"/>
        <dbReference type="ChEBI" id="CHEBI:17319"/>
        <dbReference type="ChEBI" id="CHEBI:57307"/>
        <dbReference type="ChEBI" id="CHEBI:57309"/>
        <dbReference type="ChEBI" id="CHEBI:57844"/>
        <dbReference type="ChEBI" id="CHEBI:59789"/>
        <dbReference type="EC" id="1.3.98.3"/>
    </reaction>
</comment>
<dbReference type="GO" id="GO:0006782">
    <property type="term" value="P:protoporphyrinogen IX biosynthetic process"/>
    <property type="evidence" value="ECO:0007669"/>
    <property type="project" value="UniProtKB-UniPathway"/>
</dbReference>
<dbReference type="GO" id="GO:0051539">
    <property type="term" value="F:4 iron, 4 sulfur cluster binding"/>
    <property type="evidence" value="ECO:0007669"/>
    <property type="project" value="UniProtKB-KW"/>
</dbReference>
<dbReference type="InterPro" id="IPR013785">
    <property type="entry name" value="Aldolase_TIM"/>
</dbReference>
<evidence type="ECO:0000256" key="12">
    <source>
        <dbReference type="ARBA" id="ARBA00023244"/>
    </source>
</evidence>
<dbReference type="Pfam" id="PF04055">
    <property type="entry name" value="Radical_SAM"/>
    <property type="match status" value="1"/>
</dbReference>
<evidence type="ECO:0000256" key="6">
    <source>
        <dbReference type="ARBA" id="ARBA00022490"/>
    </source>
</evidence>
<evidence type="ECO:0000256" key="5">
    <source>
        <dbReference type="ARBA" id="ARBA00022485"/>
    </source>
</evidence>
<dbReference type="InterPro" id="IPR010723">
    <property type="entry name" value="HemN_C"/>
</dbReference>
<feature type="domain" description="Radical SAM core" evidence="18">
    <location>
        <begin position="55"/>
        <end position="288"/>
    </location>
</feature>
<dbReference type="SUPFAM" id="SSF102114">
    <property type="entry name" value="Radical SAM enzymes"/>
    <property type="match status" value="1"/>
</dbReference>
<feature type="binding site" evidence="16">
    <location>
        <position position="217"/>
    </location>
    <ligand>
        <name>S-adenosyl-L-methionine</name>
        <dbReference type="ChEBI" id="CHEBI:59789"/>
        <label>2</label>
    </ligand>
</feature>
<dbReference type="EMBL" id="CP046565">
    <property type="protein sequence ID" value="QJD29022.1"/>
    <property type="molecule type" value="Genomic_DNA"/>
</dbReference>
<dbReference type="CDD" id="cd01335">
    <property type="entry name" value="Radical_SAM"/>
    <property type="match status" value="1"/>
</dbReference>
<comment type="pathway">
    <text evidence="2 15">Porphyrin-containing compound metabolism; protoporphyrin-IX biosynthesis; protoporphyrinogen-IX from coproporphyrinogen-III (AdoMet route): step 1/1.</text>
</comment>
<dbReference type="InterPro" id="IPR006638">
    <property type="entry name" value="Elp3/MiaA/NifB-like_rSAM"/>
</dbReference>
<evidence type="ECO:0000256" key="13">
    <source>
        <dbReference type="ARBA" id="ARBA00024295"/>
    </source>
</evidence>
<evidence type="ECO:0000256" key="2">
    <source>
        <dbReference type="ARBA" id="ARBA00004785"/>
    </source>
</evidence>
<dbReference type="Gene3D" id="3.20.20.70">
    <property type="entry name" value="Aldolase class I"/>
    <property type="match status" value="1"/>
</dbReference>
<feature type="binding site" evidence="17">
    <location>
        <position position="70"/>
    </location>
    <ligand>
        <name>[4Fe-4S] cluster</name>
        <dbReference type="ChEBI" id="CHEBI:49883"/>
        <note>4Fe-4S-S-AdoMet</note>
    </ligand>
</feature>
<feature type="binding site" evidence="16">
    <location>
        <begin position="122"/>
        <end position="123"/>
    </location>
    <ligand>
        <name>S-adenosyl-L-methionine</name>
        <dbReference type="ChEBI" id="CHEBI:59789"/>
        <label>2</label>
    </ligand>
</feature>
<feature type="binding site" evidence="16">
    <location>
        <position position="251"/>
    </location>
    <ligand>
        <name>S-adenosyl-L-methionine</name>
        <dbReference type="ChEBI" id="CHEBI:59789"/>
        <label>2</label>
    </ligand>
</feature>
<evidence type="ECO:0000313" key="19">
    <source>
        <dbReference type="EMBL" id="QJD29022.1"/>
    </source>
</evidence>
<dbReference type="KEGG" id="metu:GNH96_02905"/>
<feature type="binding site" evidence="17">
    <location>
        <position position="74"/>
    </location>
    <ligand>
        <name>[4Fe-4S] cluster</name>
        <dbReference type="ChEBI" id="CHEBI:49883"/>
        <note>4Fe-4S-S-AdoMet</note>
    </ligand>
</feature>
<protein>
    <recommendedName>
        <fullName evidence="15">Coproporphyrinogen-III oxidase</fullName>
        <ecNumber evidence="15">1.3.98.3</ecNumber>
    </recommendedName>
</protein>
<dbReference type="InterPro" id="IPR007197">
    <property type="entry name" value="rSAM"/>
</dbReference>
<dbReference type="PROSITE" id="PS51918">
    <property type="entry name" value="RADICAL_SAM"/>
    <property type="match status" value="1"/>
</dbReference>
<dbReference type="SMART" id="SM00729">
    <property type="entry name" value="Elp3"/>
    <property type="match status" value="1"/>
</dbReference>
<dbReference type="AlphaFoldDB" id="A0A858Q591"/>
<feature type="binding site" evidence="16">
    <location>
        <position position="121"/>
    </location>
    <ligand>
        <name>S-adenosyl-L-methionine</name>
        <dbReference type="ChEBI" id="CHEBI:59789"/>
        <label>1</label>
    </ligand>
</feature>
<comment type="similarity">
    <text evidence="3 15">Belongs to the anaerobic coproporphyrinogen-III oxidase family.</text>
</comment>
<evidence type="ECO:0000256" key="8">
    <source>
        <dbReference type="ARBA" id="ARBA00022723"/>
    </source>
</evidence>
<accession>A0A858Q591</accession>
<evidence type="ECO:0000313" key="20">
    <source>
        <dbReference type="Proteomes" id="UP000503004"/>
    </source>
</evidence>
<dbReference type="PIRSF" id="PIRSF000167">
    <property type="entry name" value="HemN"/>
    <property type="match status" value="1"/>
</dbReference>
<keyword evidence="9 15" id="KW-0560">Oxidoreductase</keyword>
<evidence type="ECO:0000256" key="16">
    <source>
        <dbReference type="PIRSR" id="PIRSR000167-1"/>
    </source>
</evidence>
<gene>
    <name evidence="19" type="primary">hemN</name>
    <name evidence="19" type="ORF">GNH96_02905</name>
</gene>
<dbReference type="NCBIfam" id="TIGR00538">
    <property type="entry name" value="hemN"/>
    <property type="match status" value="1"/>
</dbReference>
<feature type="binding site" evidence="16">
    <location>
        <begin position="76"/>
        <end position="78"/>
    </location>
    <ligand>
        <name>S-adenosyl-L-methionine</name>
        <dbReference type="ChEBI" id="CHEBI:59789"/>
        <label>2</label>
    </ligand>
</feature>
<organism evidence="19 20">
    <name type="scientific">Methylococcus geothermalis</name>
    <dbReference type="NCBI Taxonomy" id="2681310"/>
    <lineage>
        <taxon>Bacteria</taxon>
        <taxon>Pseudomonadati</taxon>
        <taxon>Pseudomonadota</taxon>
        <taxon>Gammaproteobacteria</taxon>
        <taxon>Methylococcales</taxon>
        <taxon>Methylococcaceae</taxon>
        <taxon>Methylococcus</taxon>
    </lineage>
</organism>
<feature type="binding site" evidence="16">
    <location>
        <position position="64"/>
    </location>
    <ligand>
        <name>S-adenosyl-L-methionine</name>
        <dbReference type="ChEBI" id="CHEBI:59789"/>
        <label>1</label>
    </ligand>
</feature>
<dbReference type="SFLD" id="SFLDS00029">
    <property type="entry name" value="Radical_SAM"/>
    <property type="match status" value="1"/>
</dbReference>
<proteinExistence type="inferred from homology"/>
<evidence type="ECO:0000256" key="3">
    <source>
        <dbReference type="ARBA" id="ARBA00005493"/>
    </source>
</evidence>
<evidence type="ECO:0000256" key="1">
    <source>
        <dbReference type="ARBA" id="ARBA00004496"/>
    </source>
</evidence>
<keyword evidence="6 15" id="KW-0963">Cytoplasm</keyword>
<feature type="binding site" evidence="16">
    <location>
        <position position="192"/>
    </location>
    <ligand>
        <name>S-adenosyl-L-methionine</name>
        <dbReference type="ChEBI" id="CHEBI:59789"/>
        <label>2</label>
    </ligand>
</feature>
<feature type="binding site" evidence="16">
    <location>
        <position position="153"/>
    </location>
    <ligand>
        <name>S-adenosyl-L-methionine</name>
        <dbReference type="ChEBI" id="CHEBI:59789"/>
        <label>1</label>
    </ligand>
</feature>
<sequence length="465" mass="53186">MNDQNTGLRVEWDPALIRKYDRSGPRYTSYPTADRFVPSFNAALYEEWLHRRAAEVNPSPLSLYFHIPFCQTVCFYCACNKIVTANREHAGKYIDYLEKEIELQARHLGRHREVRQLHWGGGTPTFLNHEQMRRLMRATREHFELAEGEYAIEIDPRKVDEATIALLRELGFNRMSLGVQDFDPEVQKAVNRIQSEAETLRVLAAARAEGFSSVSIDLIYGLPKQTVSGFRHTLDRILAADPDRISLYNYAHLPHLFKPQRQIRDEDLPSADVKLDILQNAIAHLTGAGYVYIGMDHFAKADNELNLAQREGRLQRNFQGYSTHADCDMVAMGVTAIGKVGPTYSQNFRTLEDYYARLDQGVLPVMRGLECDDDDLLRRAVIQALMCQFELDFARLGRQHGVDFARYFAAELGDLEPMAADGLLELGPGRLTVTPKGRLLIRNIAMAFDRYLRQDQERRAYSKVI</sequence>
<dbReference type="UniPathway" id="UPA00251">
    <property type="reaction ID" value="UER00323"/>
</dbReference>
<dbReference type="GO" id="GO:0051989">
    <property type="term" value="F:coproporphyrinogen dehydrogenase activity"/>
    <property type="evidence" value="ECO:0007669"/>
    <property type="project" value="UniProtKB-EC"/>
</dbReference>
<evidence type="ECO:0000256" key="15">
    <source>
        <dbReference type="PIRNR" id="PIRNR000167"/>
    </source>
</evidence>
<dbReference type="Pfam" id="PF06969">
    <property type="entry name" value="HemN_C"/>
    <property type="match status" value="1"/>
</dbReference>
<evidence type="ECO:0000256" key="11">
    <source>
        <dbReference type="ARBA" id="ARBA00023014"/>
    </source>
</evidence>
<dbReference type="EC" id="1.3.98.3" evidence="15"/>
<comment type="function">
    <text evidence="13">Involved in the heme biosynthesis. Catalyzes the anaerobic oxidative decarboxylation of propionate groups of rings A and B of coproporphyrinogen III to yield the vinyl groups in protoporphyrinogen IX.</text>
</comment>
<dbReference type="InterPro" id="IPR034505">
    <property type="entry name" value="Coproporphyrinogen-III_oxidase"/>
</dbReference>
<feature type="binding site" evidence="17">
    <location>
        <position position="77"/>
    </location>
    <ligand>
        <name>[4Fe-4S] cluster</name>
        <dbReference type="ChEBI" id="CHEBI:49883"/>
        <note>4Fe-4S-S-AdoMet</note>
    </ligand>
</feature>
<evidence type="ECO:0000256" key="9">
    <source>
        <dbReference type="ARBA" id="ARBA00023002"/>
    </source>
</evidence>
<dbReference type="InterPro" id="IPR058240">
    <property type="entry name" value="rSAM_sf"/>
</dbReference>
<evidence type="ECO:0000256" key="10">
    <source>
        <dbReference type="ARBA" id="ARBA00023004"/>
    </source>
</evidence>
<keyword evidence="10 15" id="KW-0408">Iron</keyword>
<dbReference type="PANTHER" id="PTHR13932:SF6">
    <property type="entry name" value="OXYGEN-INDEPENDENT COPROPORPHYRINOGEN III OXIDASE"/>
    <property type="match status" value="1"/>
</dbReference>
<evidence type="ECO:0000256" key="14">
    <source>
        <dbReference type="ARBA" id="ARBA00048321"/>
    </source>
</evidence>
<evidence type="ECO:0000256" key="17">
    <source>
        <dbReference type="PIRSR" id="PIRSR000167-2"/>
    </source>
</evidence>
<feature type="binding site" evidence="16">
    <location>
        <position position="180"/>
    </location>
    <ligand>
        <name>S-adenosyl-L-methionine</name>
        <dbReference type="ChEBI" id="CHEBI:59789"/>
        <label>2</label>
    </ligand>
</feature>
<dbReference type="GO" id="GO:0004109">
    <property type="term" value="F:coproporphyrinogen oxidase activity"/>
    <property type="evidence" value="ECO:0007669"/>
    <property type="project" value="InterPro"/>
</dbReference>
<keyword evidence="11 15" id="KW-0411">Iron-sulfur</keyword>
<dbReference type="GO" id="GO:0005737">
    <property type="term" value="C:cytoplasm"/>
    <property type="evidence" value="ECO:0007669"/>
    <property type="project" value="UniProtKB-SubCell"/>
</dbReference>
<dbReference type="InterPro" id="IPR004558">
    <property type="entry name" value="Coprogen_oxidase_HemN"/>
</dbReference>
<evidence type="ECO:0000256" key="4">
    <source>
        <dbReference type="ARBA" id="ARBA00011245"/>
    </source>
</evidence>
<dbReference type="SFLD" id="SFLDG01065">
    <property type="entry name" value="anaerobic_coproporphyrinogen-I"/>
    <property type="match status" value="1"/>
</dbReference>
<reference evidence="20" key="1">
    <citation type="submission" date="2019-12" db="EMBL/GenBank/DDBJ databases">
        <authorList>
            <person name="Awala S.I."/>
            <person name="Rhee S.K."/>
        </authorList>
    </citation>
    <scope>NUCLEOTIDE SEQUENCE [LARGE SCALE GENOMIC DNA]</scope>
    <source>
        <strain evidence="20">IM1</strain>
    </source>
</reference>
<keyword evidence="8 15" id="KW-0479">Metal-binding</keyword>
<comment type="subunit">
    <text evidence="4">Monomer.</text>
</comment>
<evidence type="ECO:0000256" key="7">
    <source>
        <dbReference type="ARBA" id="ARBA00022691"/>
    </source>
</evidence>
<dbReference type="Proteomes" id="UP000503004">
    <property type="component" value="Chromosome"/>
</dbReference>
<dbReference type="SFLD" id="SFLDG01082">
    <property type="entry name" value="B12-binding_domain_containing"/>
    <property type="match status" value="1"/>
</dbReference>
<dbReference type="GO" id="GO:0046872">
    <property type="term" value="F:metal ion binding"/>
    <property type="evidence" value="ECO:0007669"/>
    <property type="project" value="UniProtKB-KW"/>
</dbReference>
<evidence type="ECO:0000259" key="18">
    <source>
        <dbReference type="PROSITE" id="PS51918"/>
    </source>
</evidence>
<keyword evidence="12 15" id="KW-0627">Porphyrin biosynthesis</keyword>
<dbReference type="PANTHER" id="PTHR13932">
    <property type="entry name" value="COPROPORPHYRINIGEN III OXIDASE"/>
    <property type="match status" value="1"/>
</dbReference>
<keyword evidence="5 15" id="KW-0004">4Fe-4S</keyword>
<dbReference type="Gene3D" id="1.10.10.920">
    <property type="match status" value="1"/>
</dbReference>
<comment type="cofactor">
    <cofactor evidence="15 17">
        <name>[4Fe-4S] cluster</name>
        <dbReference type="ChEBI" id="CHEBI:49883"/>
    </cofactor>
    <text evidence="15 17">Binds 1 [4Fe-4S] cluster. The cluster is coordinated with 3 cysteines and an exchangeable S-adenosyl-L-methionine.</text>
</comment>
<dbReference type="FunFam" id="3.80.30.20:FF:000012">
    <property type="entry name" value="Coproporphyrinogen-III oxidase"/>
    <property type="match status" value="1"/>
</dbReference>
<dbReference type="RefSeq" id="WP_169602133.1">
    <property type="nucleotide sequence ID" value="NZ_CP046565.1"/>
</dbReference>
<keyword evidence="7 15" id="KW-0949">S-adenosyl-L-methionine</keyword>
<name>A0A858Q591_9GAMM</name>
<keyword evidence="20" id="KW-1185">Reference proteome</keyword>
<feature type="binding site" evidence="16">
    <location>
        <position position="337"/>
    </location>
    <ligand>
        <name>S-adenosyl-L-methionine</name>
        <dbReference type="ChEBI" id="CHEBI:59789"/>
        <label>1</label>
    </ligand>
</feature>
<dbReference type="FunFam" id="1.10.10.920:FF:000001">
    <property type="entry name" value="Coproporphyrinogen-III oxidase"/>
    <property type="match status" value="1"/>
</dbReference>
<comment type="subcellular location">
    <subcellularLocation>
        <location evidence="1 15">Cytoplasm</location>
    </subcellularLocation>
</comment>